<reference evidence="3 4" key="1">
    <citation type="submission" date="2021-12" db="EMBL/GenBank/DDBJ databases">
        <title>Genome sequencing of bacteria with rrn-lacking chromosome and rrn-plasmid.</title>
        <authorList>
            <person name="Anda M."/>
            <person name="Iwasaki W."/>
        </authorList>
    </citation>
    <scope>NUCLEOTIDE SEQUENCE [LARGE SCALE GENOMIC DNA]</scope>
    <source>
        <strain evidence="3 4">DSM 100852</strain>
    </source>
</reference>
<dbReference type="InterPro" id="IPR051159">
    <property type="entry name" value="Hexapeptide_acetyltransf"/>
</dbReference>
<dbReference type="InterPro" id="IPR011004">
    <property type="entry name" value="Trimer_LpxA-like_sf"/>
</dbReference>
<keyword evidence="4" id="KW-1185">Reference proteome</keyword>
<evidence type="ECO:0000313" key="3">
    <source>
        <dbReference type="EMBL" id="BDD10024.1"/>
    </source>
</evidence>
<gene>
    <name evidence="3" type="ORF">FUAX_24560</name>
</gene>
<name>A0AAU9D688_9BACT</name>
<accession>A0AAU9D688</accession>
<keyword evidence="2" id="KW-0808">Transferase</keyword>
<dbReference type="NCBIfam" id="NF007797">
    <property type="entry name" value="PRK10502.1"/>
    <property type="match status" value="1"/>
</dbReference>
<dbReference type="CDD" id="cd05825">
    <property type="entry name" value="LbH_wcaF_like"/>
    <property type="match status" value="1"/>
</dbReference>
<dbReference type="Gene3D" id="2.160.10.10">
    <property type="entry name" value="Hexapeptide repeat proteins"/>
    <property type="match status" value="1"/>
</dbReference>
<sequence>MDTEIQLEKRRNEVDFSVFENSWYKPGGNILKRLLWFYVNAFVFRTSWLPFSGPKNALLRLFGAKVGKGVVIKPSVNIKHPWRLEIGDHCWIGEDTWIDNLADIRLGKSVCLSQGAMLLTGSHDYKRTTFDLTIGEIVLEDGVWIGAKTVVCPGVTCATHSVLAVGSIATKDLEAYGIYQGNPAVFKRERKIG</sequence>
<dbReference type="PANTHER" id="PTHR23416">
    <property type="entry name" value="SIALIC ACID SYNTHASE-RELATED"/>
    <property type="match status" value="1"/>
</dbReference>
<dbReference type="GO" id="GO:0008374">
    <property type="term" value="F:O-acyltransferase activity"/>
    <property type="evidence" value="ECO:0007669"/>
    <property type="project" value="TreeGrafter"/>
</dbReference>
<evidence type="ECO:0000313" key="4">
    <source>
        <dbReference type="Proteomes" id="UP001348817"/>
    </source>
</evidence>
<evidence type="ECO:0000256" key="2">
    <source>
        <dbReference type="ARBA" id="ARBA00022679"/>
    </source>
</evidence>
<proteinExistence type="inferred from homology"/>
<dbReference type="Proteomes" id="UP001348817">
    <property type="component" value="Chromosome"/>
</dbReference>
<dbReference type="EMBL" id="AP025314">
    <property type="protein sequence ID" value="BDD10024.1"/>
    <property type="molecule type" value="Genomic_DNA"/>
</dbReference>
<protein>
    <submittedName>
        <fullName evidence="3">Colanic acid biosynthesis acetyltransferase WcaF</fullName>
    </submittedName>
</protein>
<dbReference type="AlphaFoldDB" id="A0AAU9D688"/>
<dbReference type="PANTHER" id="PTHR23416:SF23">
    <property type="entry name" value="ACETYLTRANSFERASE C18B11.09C-RELATED"/>
    <property type="match status" value="1"/>
</dbReference>
<comment type="similarity">
    <text evidence="1">Belongs to the transferase hexapeptide repeat family.</text>
</comment>
<dbReference type="GO" id="GO:0005829">
    <property type="term" value="C:cytosol"/>
    <property type="evidence" value="ECO:0007669"/>
    <property type="project" value="TreeGrafter"/>
</dbReference>
<dbReference type="SUPFAM" id="SSF51161">
    <property type="entry name" value="Trimeric LpxA-like enzymes"/>
    <property type="match status" value="1"/>
</dbReference>
<evidence type="ECO:0000256" key="1">
    <source>
        <dbReference type="ARBA" id="ARBA00007274"/>
    </source>
</evidence>
<organism evidence="3 4">
    <name type="scientific">Fulvitalea axinellae</name>
    <dbReference type="NCBI Taxonomy" id="1182444"/>
    <lineage>
        <taxon>Bacteria</taxon>
        <taxon>Pseudomonadati</taxon>
        <taxon>Bacteroidota</taxon>
        <taxon>Cytophagia</taxon>
        <taxon>Cytophagales</taxon>
        <taxon>Persicobacteraceae</taxon>
        <taxon>Fulvitalea</taxon>
    </lineage>
</organism>
<dbReference type="KEGG" id="fax:FUAX_24560"/>